<dbReference type="Proteomes" id="UP000826195">
    <property type="component" value="Unassembled WGS sequence"/>
</dbReference>
<comment type="caution">
    <text evidence="2">The sequence shown here is derived from an EMBL/GenBank/DDBJ whole genome shotgun (WGS) entry which is preliminary data.</text>
</comment>
<organism evidence="2 3">
    <name type="scientific">Cotesia glomerata</name>
    <name type="common">Lepidopteran parasitic wasp</name>
    <name type="synonym">Apanteles glomeratus</name>
    <dbReference type="NCBI Taxonomy" id="32391"/>
    <lineage>
        <taxon>Eukaryota</taxon>
        <taxon>Metazoa</taxon>
        <taxon>Ecdysozoa</taxon>
        <taxon>Arthropoda</taxon>
        <taxon>Hexapoda</taxon>
        <taxon>Insecta</taxon>
        <taxon>Pterygota</taxon>
        <taxon>Neoptera</taxon>
        <taxon>Endopterygota</taxon>
        <taxon>Hymenoptera</taxon>
        <taxon>Apocrita</taxon>
        <taxon>Ichneumonoidea</taxon>
        <taxon>Braconidae</taxon>
        <taxon>Microgastrinae</taxon>
        <taxon>Cotesia</taxon>
    </lineage>
</organism>
<protein>
    <submittedName>
        <fullName evidence="2">Uncharacterized protein</fullName>
    </submittedName>
</protein>
<feature type="region of interest" description="Disordered" evidence="1">
    <location>
        <begin position="42"/>
        <end position="63"/>
    </location>
</feature>
<accession>A0AAV7IEH8</accession>
<evidence type="ECO:0000256" key="1">
    <source>
        <dbReference type="SAM" id="MobiDB-lite"/>
    </source>
</evidence>
<name>A0AAV7IEH8_COTGL</name>
<reference evidence="2 3" key="1">
    <citation type="journal article" date="2021" name="J. Hered.">
        <title>A chromosome-level genome assembly of the parasitoid wasp, Cotesia glomerata (Hymenoptera: Braconidae).</title>
        <authorList>
            <person name="Pinto B.J."/>
            <person name="Weis J.J."/>
            <person name="Gamble T."/>
            <person name="Ode P.J."/>
            <person name="Paul R."/>
            <person name="Zaspel J.M."/>
        </authorList>
    </citation>
    <scope>NUCLEOTIDE SEQUENCE [LARGE SCALE GENOMIC DNA]</scope>
    <source>
        <strain evidence="2">CgM1</strain>
    </source>
</reference>
<proteinExistence type="predicted"/>
<gene>
    <name evidence="2" type="ORF">KQX54_009952</name>
</gene>
<keyword evidence="3" id="KW-1185">Reference proteome</keyword>
<dbReference type="EMBL" id="JAHXZJ010001864">
    <property type="protein sequence ID" value="KAH0549517.1"/>
    <property type="molecule type" value="Genomic_DNA"/>
</dbReference>
<evidence type="ECO:0000313" key="2">
    <source>
        <dbReference type="EMBL" id="KAH0549517.1"/>
    </source>
</evidence>
<evidence type="ECO:0000313" key="3">
    <source>
        <dbReference type="Proteomes" id="UP000826195"/>
    </source>
</evidence>
<dbReference type="AlphaFoldDB" id="A0AAV7IEH8"/>
<sequence length="146" mass="17375">MRDEVEHTQIDVIITITRRVESAQVFDWHECRIKTHGEDKEEKLEYKKRERNKSRRNKREDKRECPHAICIWRLLADAGIRDTSAGRAPILSSQAPMLTPHPESELHRIAICLFLELRHLSHTLLYYIPLFPDDEFCWLAFLFHSL</sequence>